<keyword evidence="1" id="KW-1185">Reference proteome</keyword>
<gene>
    <name evidence="2 3" type="primary">LOC111133055</name>
</gene>
<dbReference type="OrthoDB" id="9989228at2759"/>
<protein>
    <submittedName>
        <fullName evidence="2 3">Uncharacterized protein LOC111133055</fullName>
    </submittedName>
</protein>
<dbReference type="RefSeq" id="XP_022336827.1">
    <property type="nucleotide sequence ID" value="XM_022481119.1"/>
</dbReference>
<dbReference type="RefSeq" id="XP_022336828.1">
    <property type="nucleotide sequence ID" value="XM_022481120.1"/>
</dbReference>
<sequence>MMQSKRDRFKSLPDVEWLPPYFLTPRTAPGGIHLKKVVFLGYTDMAAAGSRALFGLNMGKEYEAVDIRGLEAVEMVCHRSEPEEATERKLEPVQILHCKYEEFTLLIFNCLIPALVCHHVADKIFSLCKESKVEKLVILTTQKILQLDEFDDDVMPIYENTFNSDPVSKHLPFPKDTKIVDPFLSSVIQMMQFEDLPCHIFTCPGHKAVPGPANDYDGSLQAIEQFHAVLKKWSRLHFNETFSKSLTYRDPGSGSELMYM</sequence>
<dbReference type="AlphaFoldDB" id="A0A8B8EB82"/>
<dbReference type="Proteomes" id="UP000694844">
    <property type="component" value="Chromosome 5"/>
</dbReference>
<evidence type="ECO:0000313" key="3">
    <source>
        <dbReference type="RefSeq" id="XP_022336828.1"/>
    </source>
</evidence>
<proteinExistence type="predicted"/>
<dbReference type="KEGG" id="cvn:111133055"/>
<dbReference type="GeneID" id="111133055"/>
<reference evidence="2 3" key="1">
    <citation type="submission" date="2025-04" db="UniProtKB">
        <authorList>
            <consortium name="RefSeq"/>
        </authorList>
    </citation>
    <scope>IDENTIFICATION</scope>
    <source>
        <tissue evidence="2 3">Whole sample</tissue>
    </source>
</reference>
<evidence type="ECO:0000313" key="1">
    <source>
        <dbReference type="Proteomes" id="UP000694844"/>
    </source>
</evidence>
<organism evidence="1 3">
    <name type="scientific">Crassostrea virginica</name>
    <name type="common">Eastern oyster</name>
    <dbReference type="NCBI Taxonomy" id="6565"/>
    <lineage>
        <taxon>Eukaryota</taxon>
        <taxon>Metazoa</taxon>
        <taxon>Spiralia</taxon>
        <taxon>Lophotrochozoa</taxon>
        <taxon>Mollusca</taxon>
        <taxon>Bivalvia</taxon>
        <taxon>Autobranchia</taxon>
        <taxon>Pteriomorphia</taxon>
        <taxon>Ostreida</taxon>
        <taxon>Ostreoidea</taxon>
        <taxon>Ostreidae</taxon>
        <taxon>Crassostrea</taxon>
    </lineage>
</organism>
<evidence type="ECO:0000313" key="2">
    <source>
        <dbReference type="RefSeq" id="XP_022336827.1"/>
    </source>
</evidence>
<accession>A0A8B8EB82</accession>
<name>A0A8B8EB82_CRAVI</name>